<dbReference type="EMBL" id="KX196168">
    <property type="protein sequence ID" value="ANW81718.1"/>
    <property type="molecule type" value="Genomic_DNA"/>
</dbReference>
<evidence type="ECO:0000313" key="1">
    <source>
        <dbReference type="EMBL" id="ANW81718.1"/>
    </source>
</evidence>
<dbReference type="InterPro" id="IPR007712">
    <property type="entry name" value="RelE/ParE_toxin"/>
</dbReference>
<organism evidence="1">
    <name type="scientific">Pseudomonas aeruginosa</name>
    <dbReference type="NCBI Taxonomy" id="287"/>
    <lineage>
        <taxon>Bacteria</taxon>
        <taxon>Pseudomonadati</taxon>
        <taxon>Pseudomonadota</taxon>
        <taxon>Gammaproteobacteria</taxon>
        <taxon>Pseudomonadales</taxon>
        <taxon>Pseudomonadaceae</taxon>
        <taxon>Pseudomonas</taxon>
    </lineage>
</organism>
<proteinExistence type="predicted"/>
<reference evidence="1" key="1">
    <citation type="submission" date="2016-05" db="EMBL/GenBank/DDBJ databases">
        <title>Pseudomonas aeruginosa genomic island 15 and 16.</title>
        <authorList>
            <person name="Hong J.S."/>
            <person name="Yoon E.J."/>
            <person name="Jeong S.H."/>
        </authorList>
    </citation>
    <scope>NUCLEOTIDE SEQUENCE</scope>
    <source>
        <strain evidence="1">RI_IH-2</strain>
    </source>
</reference>
<dbReference type="PATRIC" id="fig|287.1484.peg.1836"/>
<dbReference type="AlphaFoldDB" id="A0A1B1XUZ2"/>
<sequence length="115" mass="12991">MSPVVIRFTDTAEQSIEDQVHHLAPFQGEQAAFQSVLSLLDEIEEKISLAPKGYPVSQQASLLGVLSYRELNTGPYRVFYEFHEEQGEAAVILVLRQKQSVEQQLIRYCLVGPIE</sequence>
<dbReference type="RefSeq" id="WP_003123043.1">
    <property type="nucleotide sequence ID" value="NZ_CAADKB010000394.1"/>
</dbReference>
<dbReference type="Gene3D" id="3.30.2310.20">
    <property type="entry name" value="RelE-like"/>
    <property type="match status" value="1"/>
</dbReference>
<dbReference type="Pfam" id="PF05016">
    <property type="entry name" value="ParE_toxin"/>
    <property type="match status" value="1"/>
</dbReference>
<name>A0A1B1XUZ2_PSEAI</name>
<dbReference type="SMR" id="A0A1B1XUZ2"/>
<dbReference type="InterPro" id="IPR035093">
    <property type="entry name" value="RelE/ParE_toxin_dom_sf"/>
</dbReference>
<protein>
    <submittedName>
        <fullName evidence="1">Plasmid stabilization system protein</fullName>
    </submittedName>
</protein>
<accession>A0A1B1XUZ2</accession>